<accession>A0AAD3D086</accession>
<protein>
    <submittedName>
        <fullName evidence="2">Uncharacterized protein</fullName>
    </submittedName>
</protein>
<organism evidence="2 3">
    <name type="scientific">Chaetoceros tenuissimus</name>
    <dbReference type="NCBI Taxonomy" id="426638"/>
    <lineage>
        <taxon>Eukaryota</taxon>
        <taxon>Sar</taxon>
        <taxon>Stramenopiles</taxon>
        <taxon>Ochrophyta</taxon>
        <taxon>Bacillariophyta</taxon>
        <taxon>Coscinodiscophyceae</taxon>
        <taxon>Chaetocerotophycidae</taxon>
        <taxon>Chaetocerotales</taxon>
        <taxon>Chaetocerotaceae</taxon>
        <taxon>Chaetoceros</taxon>
    </lineage>
</organism>
<dbReference type="InterPro" id="IPR001574">
    <property type="entry name" value="Ribosome_inactivat_prot"/>
</dbReference>
<dbReference type="EMBL" id="BLLK01000049">
    <property type="protein sequence ID" value="GFH55463.1"/>
    <property type="molecule type" value="Genomic_DNA"/>
</dbReference>
<feature type="signal peptide" evidence="1">
    <location>
        <begin position="1"/>
        <end position="22"/>
    </location>
</feature>
<reference evidence="2 3" key="1">
    <citation type="journal article" date="2021" name="Sci. Rep.">
        <title>The genome of the diatom Chaetoceros tenuissimus carries an ancient integrated fragment of an extant virus.</title>
        <authorList>
            <person name="Hongo Y."/>
            <person name="Kimura K."/>
            <person name="Takaki Y."/>
            <person name="Yoshida Y."/>
            <person name="Baba S."/>
            <person name="Kobayashi G."/>
            <person name="Nagasaki K."/>
            <person name="Hano T."/>
            <person name="Tomaru Y."/>
        </authorList>
    </citation>
    <scope>NUCLEOTIDE SEQUENCE [LARGE SCALE GENOMIC DNA]</scope>
    <source>
        <strain evidence="2 3">NIES-3715</strain>
    </source>
</reference>
<dbReference type="InterPro" id="IPR036041">
    <property type="entry name" value="Ribosome-inact_prot_sf"/>
</dbReference>
<evidence type="ECO:0000313" key="2">
    <source>
        <dbReference type="EMBL" id="GFH55463.1"/>
    </source>
</evidence>
<keyword evidence="3" id="KW-1185">Reference proteome</keyword>
<dbReference type="GO" id="GO:0017148">
    <property type="term" value="P:negative regulation of translation"/>
    <property type="evidence" value="ECO:0007669"/>
    <property type="project" value="InterPro"/>
</dbReference>
<comment type="caution">
    <text evidence="2">The sequence shown here is derived from an EMBL/GenBank/DDBJ whole genome shotgun (WGS) entry which is preliminary data.</text>
</comment>
<dbReference type="Pfam" id="PF00161">
    <property type="entry name" value="RIP"/>
    <property type="match status" value="1"/>
</dbReference>
<evidence type="ECO:0000256" key="1">
    <source>
        <dbReference type="SAM" id="SignalP"/>
    </source>
</evidence>
<evidence type="ECO:0000313" key="3">
    <source>
        <dbReference type="Proteomes" id="UP001054902"/>
    </source>
</evidence>
<proteinExistence type="predicted"/>
<dbReference type="GO" id="GO:0030598">
    <property type="term" value="F:rRNA N-glycosylase activity"/>
    <property type="evidence" value="ECO:0007669"/>
    <property type="project" value="InterPro"/>
</dbReference>
<sequence length="744" mass="85055">MKLSDFLLRAVLLVSSLAFSSAYDIIHNIVIGDNNDTNGHQLSVTYEDYVSCLWAIRTHFADDNPIQVSSYVKDDSRTLSNAVSRRDDIVSTLFAIEMEIKQGTQFHLIFQSEDLHFVGWTNTQGQSFIFKDCFDSTTRSDIDETTGRQSLELPINSHYNIQDGLPLQDEELNIDGFFQSLQYLRNFTYPLPSDHESIATALLVYVPVFFSEASKFNTVRSYTERLLNFDLEFFRADEEFMNLVDNWNSNHNRHDGKRSLLLTVDWWKDDPNDLGEPKFQYDKSDYFNSDSQNGMSPVFGPIFGLGCRRPDYSSTYRYNHEYCGTKYLWTDPSLSFSLNGHKTVKVGPFSEEEKGQRFCPSNMVVNRIKCSGKHCDNMTLYCSPFVRYRLYNVDESTQITTKSVSEEGLGSQWCDENTRDYVVNGISCEGRFCDNVKLHCVKVIYISFEEESLFVDYSVSPWFSEESGGLSVQAPINAIQCGGLYCDNKSLVISESLSSSLDYSKTVKVGSFSEEFGSNQQYRSSYNIDERSQGWRPAFFSEEQDGLAPDYKCAAGYFVNGMACTGRYCNNIKLHCVKLVYGRDQDWFIHQQYRVSPWFSEESGGLSVRGPINAIQCGGRYCDKKSLVYSPMLSLKLNFAMGVWIGPFSEERSGYRMCPQNYLVVRIKCTGRYCDNMHLYCVPFKASSIYQVDKSSQGWRSFYSEEQDGLRSNYKCTGGYFVNGIACRGSYCDNIKLHCVKVTV</sequence>
<dbReference type="InterPro" id="IPR016138">
    <property type="entry name" value="Ribosome_inactivat_prot_sub1"/>
</dbReference>
<feature type="chain" id="PRO_5041932034" evidence="1">
    <location>
        <begin position="23"/>
        <end position="744"/>
    </location>
</feature>
<gene>
    <name evidence="2" type="ORF">CTEN210_11939</name>
</gene>
<name>A0AAD3D086_9STRA</name>
<dbReference type="SUPFAM" id="SSF56371">
    <property type="entry name" value="Ribosome inactivating proteins (RIP)"/>
    <property type="match status" value="1"/>
</dbReference>
<dbReference type="AlphaFoldDB" id="A0AAD3D086"/>
<keyword evidence="1" id="KW-0732">Signal</keyword>
<dbReference type="Proteomes" id="UP001054902">
    <property type="component" value="Unassembled WGS sequence"/>
</dbReference>
<dbReference type="Gene3D" id="3.40.420.10">
    <property type="entry name" value="Ricin (A subunit), domain 1"/>
    <property type="match status" value="1"/>
</dbReference>